<proteinExistence type="predicted"/>
<name>A0A132MSN7_9ACTN</name>
<evidence type="ECO:0000313" key="2">
    <source>
        <dbReference type="EMBL" id="KWX00863.1"/>
    </source>
</evidence>
<keyword evidence="3" id="KW-1185">Reference proteome</keyword>
<sequence>MTATAWDRLHPRLTHRAAWLDHPGELPILEGTLIRLRVAHLPGDRDPKPIWLWSSPGSADTRSLGDEPGRGGCPSWDVRRSTRKSSGEMRSRWCASGSGR</sequence>
<comment type="caution">
    <text evidence="2">The sequence shown here is derived from an EMBL/GenBank/DDBJ whole genome shotgun (WGS) entry which is preliminary data.</text>
</comment>
<dbReference type="AlphaFoldDB" id="A0A132MSN7"/>
<dbReference type="EMBL" id="LAXD01000001">
    <property type="protein sequence ID" value="KWX00863.1"/>
    <property type="molecule type" value="Genomic_DNA"/>
</dbReference>
<reference evidence="3" key="1">
    <citation type="submission" date="2015-04" db="EMBL/GenBank/DDBJ databases">
        <title>Physiological reanalysis, assessment of diazotrophy, and genome sequences of multiple isolates of Streptomyces thermoautotrophicus.</title>
        <authorList>
            <person name="MacKellar D.C."/>
            <person name="Lieber L."/>
            <person name="Norman J."/>
            <person name="Bolger A."/>
            <person name="Tobin C."/>
            <person name="Murray J.W."/>
            <person name="Chang R."/>
            <person name="Ford T."/>
            <person name="Nguyen P.Q."/>
            <person name="Woodward J."/>
            <person name="Permingeat H."/>
            <person name="Joshi N.S."/>
            <person name="Silver P.A."/>
            <person name="Usadel B."/>
            <person name="Rutherford A.W."/>
            <person name="Friesen M."/>
            <person name="Prell J."/>
        </authorList>
    </citation>
    <scope>NUCLEOTIDE SEQUENCE [LARGE SCALE GENOMIC DNA]</scope>
    <source>
        <strain evidence="3">H1</strain>
    </source>
</reference>
<dbReference type="Proteomes" id="UP000070188">
    <property type="component" value="Unassembled WGS sequence"/>
</dbReference>
<organism evidence="2 3">
    <name type="scientific">Carbonactinospora thermoautotrophica</name>
    <dbReference type="NCBI Taxonomy" id="1469144"/>
    <lineage>
        <taxon>Bacteria</taxon>
        <taxon>Bacillati</taxon>
        <taxon>Actinomycetota</taxon>
        <taxon>Actinomycetes</taxon>
        <taxon>Kitasatosporales</taxon>
        <taxon>Carbonactinosporaceae</taxon>
        <taxon>Carbonactinospora</taxon>
    </lineage>
</organism>
<evidence type="ECO:0000313" key="3">
    <source>
        <dbReference type="Proteomes" id="UP000070188"/>
    </source>
</evidence>
<accession>A0A132MSN7</accession>
<feature type="region of interest" description="Disordered" evidence="1">
    <location>
        <begin position="43"/>
        <end position="100"/>
    </location>
</feature>
<dbReference type="PATRIC" id="fig|1469144.10.peg.2041"/>
<protein>
    <submittedName>
        <fullName evidence="2">Uncharacterized protein</fullName>
    </submittedName>
</protein>
<dbReference type="STRING" id="1469144.LI90_1891"/>
<gene>
    <name evidence="2" type="ORF">LI90_1891</name>
</gene>
<feature type="compositionally biased region" description="Basic and acidic residues" evidence="1">
    <location>
        <begin position="77"/>
        <end position="91"/>
    </location>
</feature>
<evidence type="ECO:0000256" key="1">
    <source>
        <dbReference type="SAM" id="MobiDB-lite"/>
    </source>
</evidence>